<reference evidence="4" key="1">
    <citation type="submission" date="2024-04" db="EMBL/GenBank/DDBJ databases">
        <title>Salinicola lusitanus LLJ914,a marine bacterium isolated from the Okinawa Trough.</title>
        <authorList>
            <person name="Li J."/>
        </authorList>
    </citation>
    <scope>NUCLEOTIDE SEQUENCE [LARGE SCALE GENOMIC DNA]</scope>
</reference>
<dbReference type="PROSITE" id="PS51934">
    <property type="entry name" value="LRAT"/>
    <property type="match status" value="1"/>
</dbReference>
<dbReference type="Gene3D" id="3.90.1720.10">
    <property type="entry name" value="endopeptidase domain like (from Nostoc punctiforme)"/>
    <property type="match status" value="1"/>
</dbReference>
<sequence length="208" mass="22737">MKSPLVFVLLLLLVHVSLVLSGGGTGSKPAQASASSSSSSAAAAAAPIDTSQYKFGDVLSCQLQNCNDGKKIVKHFMVYVGDKEFEGKKEGEDMFQLTPAGCTFGKVSDRTNVEKMEHNEVTPETREDLMEERIKDMLTNCGKYSLLDNNCEHFATFIRFNEKLQEQKGTFAGRALKICRKTRILESCHQGEVEKCSESGNAKPTEGG</sequence>
<evidence type="ECO:0000259" key="2">
    <source>
        <dbReference type="PROSITE" id="PS51934"/>
    </source>
</evidence>
<protein>
    <recommendedName>
        <fullName evidence="2">LRAT domain-containing protein</fullName>
    </recommendedName>
</protein>
<dbReference type="EMBL" id="JBBPFD010000674">
    <property type="protein sequence ID" value="KAK7877752.1"/>
    <property type="molecule type" value="Genomic_DNA"/>
</dbReference>
<evidence type="ECO:0000256" key="1">
    <source>
        <dbReference type="SAM" id="SignalP"/>
    </source>
</evidence>
<dbReference type="AlphaFoldDB" id="A0AAW0MFQ4"/>
<proteinExistence type="predicted"/>
<keyword evidence="1" id="KW-0732">Signal</keyword>
<evidence type="ECO:0000313" key="4">
    <source>
        <dbReference type="Proteomes" id="UP001460270"/>
    </source>
</evidence>
<organism evidence="3 4">
    <name type="scientific">Mugilogobius chulae</name>
    <name type="common">yellowstripe goby</name>
    <dbReference type="NCBI Taxonomy" id="88201"/>
    <lineage>
        <taxon>Eukaryota</taxon>
        <taxon>Metazoa</taxon>
        <taxon>Chordata</taxon>
        <taxon>Craniata</taxon>
        <taxon>Vertebrata</taxon>
        <taxon>Euteleostomi</taxon>
        <taxon>Actinopterygii</taxon>
        <taxon>Neopterygii</taxon>
        <taxon>Teleostei</taxon>
        <taxon>Neoteleostei</taxon>
        <taxon>Acanthomorphata</taxon>
        <taxon>Gobiaria</taxon>
        <taxon>Gobiiformes</taxon>
        <taxon>Gobioidei</taxon>
        <taxon>Gobiidae</taxon>
        <taxon>Gobionellinae</taxon>
        <taxon>Mugilogobius</taxon>
    </lineage>
</organism>
<accession>A0AAW0MFQ4</accession>
<feature type="signal peptide" evidence="1">
    <location>
        <begin position="1"/>
        <end position="21"/>
    </location>
</feature>
<feature type="chain" id="PRO_5043351100" description="LRAT domain-containing protein" evidence="1">
    <location>
        <begin position="22"/>
        <end position="208"/>
    </location>
</feature>
<gene>
    <name evidence="3" type="ORF">WMY93_030566</name>
</gene>
<dbReference type="InterPro" id="IPR007053">
    <property type="entry name" value="LRAT_dom"/>
</dbReference>
<keyword evidence="4" id="KW-1185">Reference proteome</keyword>
<evidence type="ECO:0000313" key="3">
    <source>
        <dbReference type="EMBL" id="KAK7877752.1"/>
    </source>
</evidence>
<comment type="caution">
    <text evidence="3">The sequence shown here is derived from an EMBL/GenBank/DDBJ whole genome shotgun (WGS) entry which is preliminary data.</text>
</comment>
<name>A0AAW0MFQ4_9GOBI</name>
<dbReference type="Pfam" id="PF04970">
    <property type="entry name" value="LRAT"/>
    <property type="match status" value="1"/>
</dbReference>
<dbReference type="Proteomes" id="UP001460270">
    <property type="component" value="Unassembled WGS sequence"/>
</dbReference>
<feature type="domain" description="LRAT" evidence="2">
    <location>
        <begin position="65"/>
        <end position="167"/>
    </location>
</feature>